<dbReference type="InterPro" id="IPR036047">
    <property type="entry name" value="F-box-like_dom_sf"/>
</dbReference>
<evidence type="ECO:0000313" key="5">
    <source>
        <dbReference type="Proteomes" id="UP000026962"/>
    </source>
</evidence>
<dbReference type="Pfam" id="PF00646">
    <property type="entry name" value="F-box"/>
    <property type="match status" value="1"/>
</dbReference>
<dbReference type="EnsemblPlants" id="OPUNC09G13760.1">
    <property type="protein sequence ID" value="OPUNC09G13760.1"/>
    <property type="gene ID" value="OPUNC09G13760"/>
</dbReference>
<feature type="domain" description="F-box" evidence="2">
    <location>
        <begin position="27"/>
        <end position="64"/>
    </location>
</feature>
<dbReference type="PANTHER" id="PTHR34145">
    <property type="entry name" value="OS02G0105600 PROTEIN"/>
    <property type="match status" value="1"/>
</dbReference>
<dbReference type="STRING" id="4537.A0A0E0M2Z6"/>
<evidence type="ECO:0008006" key="6">
    <source>
        <dbReference type="Google" id="ProtNLM"/>
    </source>
</evidence>
<dbReference type="Gramene" id="OPUNC09G13760.1">
    <property type="protein sequence ID" value="OPUNC09G13760.1"/>
    <property type="gene ID" value="OPUNC09G13760"/>
</dbReference>
<evidence type="ECO:0000256" key="1">
    <source>
        <dbReference type="SAM" id="MobiDB-lite"/>
    </source>
</evidence>
<dbReference type="Gene3D" id="3.80.10.10">
    <property type="entry name" value="Ribonuclease Inhibitor"/>
    <property type="match status" value="2"/>
</dbReference>
<dbReference type="Pfam" id="PF23622">
    <property type="entry name" value="LRR_At1g61320_AtMIF1"/>
    <property type="match status" value="2"/>
</dbReference>
<dbReference type="PANTHER" id="PTHR34145:SF8">
    <property type="entry name" value="OS05G0538250 PROTEIN"/>
    <property type="match status" value="1"/>
</dbReference>
<dbReference type="SUPFAM" id="SSF81383">
    <property type="entry name" value="F-box domain"/>
    <property type="match status" value="1"/>
</dbReference>
<sequence length="1023" mass="115381">MAKRKGTLLQGGDSSQSGKRLRYSGPDLPEDIWRHIHFLMPLRDAARAACISQAFLRSWRHHPNLILTKKTMGLEQKSYRRVGMAGDFTSTVHSILKNHSGIGVKRLKLDIIYDHSNLKICYLNNWLQIAITPGIEEITLLLPSKYTFPCSLLSGGNGRSLQYLKLVRCAFRPTASLGFLSSLTKLHLCEVRITDDELTCLISKSLTLKQLELLHCRQIICLKIPCLLEQLSCLNVSLCENLQMIESKAPNLSTFTYIGNLVVELSLGQSSEVKTLDIDCSDESNFLCYVITKLPNIVPNLETLTLHSIDERINTPMVASKFLHLKRLEIYFDSLDSDEAFPPEYDYLSLVSILDASPVLDTFILSVQQGEMKHDSVFGDDSNLRTMPGHKHESLKDVEIIGFCSATSMVELTCHILENATSLEYITLDTVCDVDDLEDTGRCCTSTVRKTGACFPLRREMILEAHRGVMAIERYIRGKVPSKVELTVLEPCTWCHDLERLDALDTRSVVAFLLDAAAAMGMLALTRLMAAQRDRRRRKAQARNGAITSMAKRKGTFLQRGDSSQGGKRLRYSGPYLTEDIWCHIHSLMPLRDAARAACVSQAFLHSWRRYPNLIFTVETLGLEQKNHWKVHMARYFTRVDHILKNHSGIGVKRFELHCGHRKLNICRLNNWLQIAITSGIDFGIEEITLSLPLEYSFPCSLLSGGSGRSLQHLELVSCTFSPMAGLGCSRNLTKLHLHSVLITNDELACFLSESFALKHLDLYDCREIVYLKIPCLLEQLRYLDVSSCNNLQMIETKAPNLSSLRYSGDLVEISLGQSSQVKTLDIDFDDETNFLCYVITKLRNIVSNLESLTIHSHDEVQQGGMKHDSVPVESTTNLRTMLGHKHERLKEVMIVGFCSATSMVELTCHILENATSLETITLDTVCDIGDFEYIGRCCTTTLRETGSCYPLRREMILEAHRGVMAIERYIRGKVPSNVELTVREPCTWCHDLQRLDALEKENGSHSPPHLKLENISLLLKPV</sequence>
<organism evidence="4">
    <name type="scientific">Oryza punctata</name>
    <name type="common">Red rice</name>
    <dbReference type="NCBI Taxonomy" id="4537"/>
    <lineage>
        <taxon>Eukaryota</taxon>
        <taxon>Viridiplantae</taxon>
        <taxon>Streptophyta</taxon>
        <taxon>Embryophyta</taxon>
        <taxon>Tracheophyta</taxon>
        <taxon>Spermatophyta</taxon>
        <taxon>Magnoliopsida</taxon>
        <taxon>Liliopsida</taxon>
        <taxon>Poales</taxon>
        <taxon>Poaceae</taxon>
        <taxon>BOP clade</taxon>
        <taxon>Oryzoideae</taxon>
        <taxon>Oryzeae</taxon>
        <taxon>Oryzinae</taxon>
        <taxon>Oryza</taxon>
    </lineage>
</organism>
<dbReference type="Proteomes" id="UP000026962">
    <property type="component" value="Chromosome 9"/>
</dbReference>
<dbReference type="InterPro" id="IPR055357">
    <property type="entry name" value="LRR_At1g61320_AtMIF1"/>
</dbReference>
<proteinExistence type="predicted"/>
<dbReference type="AlphaFoldDB" id="A0A0E0M2Z6"/>
<feature type="domain" description="At1g61320/AtMIF1 LRR" evidence="3">
    <location>
        <begin position="643"/>
        <end position="862"/>
    </location>
</feature>
<keyword evidence="5" id="KW-1185">Reference proteome</keyword>
<feature type="domain" description="At1g61320/AtMIF1 LRR" evidence="3">
    <location>
        <begin position="95"/>
        <end position="493"/>
    </location>
</feature>
<reference evidence="4" key="2">
    <citation type="submission" date="2018-05" db="EMBL/GenBank/DDBJ databases">
        <title>OpunRS2 (Oryza punctata Reference Sequence Version 2).</title>
        <authorList>
            <person name="Zhang J."/>
            <person name="Kudrna D."/>
            <person name="Lee S."/>
            <person name="Talag J."/>
            <person name="Welchert J."/>
            <person name="Wing R.A."/>
        </authorList>
    </citation>
    <scope>NUCLEOTIDE SEQUENCE [LARGE SCALE GENOMIC DNA]</scope>
</reference>
<dbReference type="InterPro" id="IPR001810">
    <property type="entry name" value="F-box_dom"/>
</dbReference>
<evidence type="ECO:0000259" key="2">
    <source>
        <dbReference type="Pfam" id="PF00646"/>
    </source>
</evidence>
<name>A0A0E0M2Z6_ORYPU</name>
<protein>
    <recommendedName>
        <fullName evidence="6">F-box domain-containing protein</fullName>
    </recommendedName>
</protein>
<dbReference type="InterPro" id="IPR032675">
    <property type="entry name" value="LRR_dom_sf"/>
</dbReference>
<dbReference type="SUPFAM" id="SSF52047">
    <property type="entry name" value="RNI-like"/>
    <property type="match status" value="1"/>
</dbReference>
<accession>A0A0E0M2Z6</accession>
<dbReference type="eggNOG" id="ENOG502RYMX">
    <property type="taxonomic scope" value="Eukaryota"/>
</dbReference>
<evidence type="ECO:0000313" key="4">
    <source>
        <dbReference type="EnsemblPlants" id="OPUNC09G13760.1"/>
    </source>
</evidence>
<dbReference type="SUPFAM" id="SSF52058">
    <property type="entry name" value="L domain-like"/>
    <property type="match status" value="1"/>
</dbReference>
<dbReference type="InterPro" id="IPR053772">
    <property type="entry name" value="At1g61320/At1g61330-like"/>
</dbReference>
<dbReference type="OMA" id="ESYHACA"/>
<reference evidence="4" key="1">
    <citation type="submission" date="2015-04" db="UniProtKB">
        <authorList>
            <consortium name="EnsemblPlants"/>
        </authorList>
    </citation>
    <scope>IDENTIFICATION</scope>
</reference>
<evidence type="ECO:0000259" key="3">
    <source>
        <dbReference type="Pfam" id="PF23622"/>
    </source>
</evidence>
<feature type="region of interest" description="Disordered" evidence="1">
    <location>
        <begin position="1"/>
        <end position="22"/>
    </location>
</feature>